<dbReference type="PANTHER" id="PTHR33434">
    <property type="entry name" value="DEGV DOMAIN-CONTAINING PROTEIN DR_1986-RELATED"/>
    <property type="match status" value="1"/>
</dbReference>
<dbReference type="RefSeq" id="WP_092753735.1">
    <property type="nucleotide sequence ID" value="NZ_FOCG01000001.1"/>
</dbReference>
<accession>A0A1H8BAU6</accession>
<dbReference type="NCBIfam" id="TIGR03599">
    <property type="entry name" value="YloV"/>
    <property type="match status" value="1"/>
</dbReference>
<dbReference type="OrthoDB" id="9760324at2"/>
<dbReference type="Pfam" id="PF21645">
    <property type="entry name" value="FakA-like_M"/>
    <property type="match status" value="1"/>
</dbReference>
<organism evidence="2 3">
    <name type="scientific">Hydrogenoanaerobacterium saccharovorans</name>
    <dbReference type="NCBI Taxonomy" id="474960"/>
    <lineage>
        <taxon>Bacteria</taxon>
        <taxon>Bacillati</taxon>
        <taxon>Bacillota</taxon>
        <taxon>Clostridia</taxon>
        <taxon>Eubacteriales</taxon>
        <taxon>Oscillospiraceae</taxon>
        <taxon>Hydrogenoanaerobacterium</taxon>
    </lineage>
</organism>
<dbReference type="AlphaFoldDB" id="A0A1H8BAU6"/>
<dbReference type="InterPro" id="IPR050270">
    <property type="entry name" value="DegV_domain_contain"/>
</dbReference>
<dbReference type="Pfam" id="PF02734">
    <property type="entry name" value="Dak2"/>
    <property type="match status" value="1"/>
</dbReference>
<dbReference type="GO" id="GO:0006071">
    <property type="term" value="P:glycerol metabolic process"/>
    <property type="evidence" value="ECO:0007669"/>
    <property type="project" value="InterPro"/>
</dbReference>
<dbReference type="PROSITE" id="PS51480">
    <property type="entry name" value="DHAL"/>
    <property type="match status" value="1"/>
</dbReference>
<dbReference type="SUPFAM" id="SSF101473">
    <property type="entry name" value="DhaL-like"/>
    <property type="match status" value="1"/>
</dbReference>
<keyword evidence="3" id="KW-1185">Reference proteome</keyword>
<dbReference type="Proteomes" id="UP000199158">
    <property type="component" value="Unassembled WGS sequence"/>
</dbReference>
<evidence type="ECO:0000313" key="2">
    <source>
        <dbReference type="EMBL" id="SEM80070.1"/>
    </source>
</evidence>
<name>A0A1H8BAU6_9FIRM</name>
<dbReference type="EMBL" id="FOCG01000001">
    <property type="protein sequence ID" value="SEM80070.1"/>
    <property type="molecule type" value="Genomic_DNA"/>
</dbReference>
<dbReference type="STRING" id="474960.SAMN05216180_1807"/>
<dbReference type="GO" id="GO:0004371">
    <property type="term" value="F:glycerone kinase activity"/>
    <property type="evidence" value="ECO:0007669"/>
    <property type="project" value="InterPro"/>
</dbReference>
<evidence type="ECO:0000313" key="3">
    <source>
        <dbReference type="Proteomes" id="UP000199158"/>
    </source>
</evidence>
<dbReference type="SMART" id="SM01121">
    <property type="entry name" value="Dak1_2"/>
    <property type="match status" value="1"/>
</dbReference>
<evidence type="ECO:0000259" key="1">
    <source>
        <dbReference type="PROSITE" id="PS51480"/>
    </source>
</evidence>
<dbReference type="Pfam" id="PF13684">
    <property type="entry name" value="FakA-like_C"/>
    <property type="match status" value="1"/>
</dbReference>
<dbReference type="InterPro" id="IPR019986">
    <property type="entry name" value="YloV-like"/>
</dbReference>
<dbReference type="InterPro" id="IPR004007">
    <property type="entry name" value="DhaL_dom"/>
</dbReference>
<proteinExistence type="predicted"/>
<sequence>MIEGSQLRDAFISAAHNIENQKQAVDALNVFPVPDGDTGTNMSMTITAAARELSTLENNTTVAEASQTAASALLRGARGNSGVILSLLFRGFSKGLAGKQSADGSDFANALTKGVEAAYKAVMKPTEGTILTVARYAAERAKVVCKKDNDPVFVWSEIIDAAKDALDKTPEMLPVLKKAGVVDAGGKGLLVIFEGMMSVFRDNVIIQNTAAEQKIAVSWDESSRDAAAEYEGEDITFTYCTEFIVVKKEDAEDALKLRAFLESIGDSAVVVDDDEIIKCHVHTDNPGTAMQEGLKFGYLINMKIDNMREQFEKKKQAKQKKELAPEYVPVDPDRKYGFVAVAAGEGIQNIFKELGADNIVSGGQTMNPSTEDILTAIHATPAKTVFVLPNNKNIIMAAEQAIKLADRKVCVLQTRTVPQGMTAMLNFDPEADSNQNQMTMTDAYEKVTTGSVTFAARDSDFDGHDIKKGEILALENGKLAFVSNDLIKATVKLTKGMLKKDTAFVSVYYGSDVTEEQAAEVEQAIRAKLPEDVELTMLCGGQPVYYFIIAVE</sequence>
<dbReference type="Gene3D" id="1.25.40.340">
    <property type="match status" value="1"/>
</dbReference>
<dbReference type="InterPro" id="IPR033470">
    <property type="entry name" value="FakA-like_C"/>
</dbReference>
<reference evidence="2 3" key="1">
    <citation type="submission" date="2016-10" db="EMBL/GenBank/DDBJ databases">
        <authorList>
            <person name="de Groot N.N."/>
        </authorList>
    </citation>
    <scope>NUCLEOTIDE SEQUENCE [LARGE SCALE GENOMIC DNA]</scope>
    <source>
        <strain evidence="2 3">CGMCC 1.5070</strain>
    </source>
</reference>
<dbReference type="SMART" id="SM01120">
    <property type="entry name" value="Dak2"/>
    <property type="match status" value="1"/>
</dbReference>
<protein>
    <recommendedName>
        <fullName evidence="1">DhaL domain-containing protein</fullName>
    </recommendedName>
</protein>
<dbReference type="InterPro" id="IPR036117">
    <property type="entry name" value="DhaL_dom_sf"/>
</dbReference>
<dbReference type="InterPro" id="IPR048394">
    <property type="entry name" value="FakA-like_M"/>
</dbReference>
<feature type="domain" description="DhaL" evidence="1">
    <location>
        <begin position="5"/>
        <end position="198"/>
    </location>
</feature>
<dbReference type="PANTHER" id="PTHR33434:SF4">
    <property type="entry name" value="PHOSPHATASE PROTEIN"/>
    <property type="match status" value="1"/>
</dbReference>
<gene>
    <name evidence="2" type="ORF">SAMN05216180_1807</name>
</gene>